<evidence type="ECO:0000256" key="1">
    <source>
        <dbReference type="ARBA" id="ARBA00022741"/>
    </source>
</evidence>
<accession>A0A5K3FD88</accession>
<dbReference type="GO" id="GO:0005739">
    <property type="term" value="C:mitochondrion"/>
    <property type="evidence" value="ECO:0007669"/>
    <property type="project" value="TreeGrafter"/>
</dbReference>
<dbReference type="InterPro" id="IPR031167">
    <property type="entry name" value="G_OBG"/>
</dbReference>
<name>A0A5K3FD88_MESCO</name>
<feature type="domain" description="OBG-type G" evidence="2">
    <location>
        <begin position="1"/>
        <end position="152"/>
    </location>
</feature>
<dbReference type="WBParaSite" id="MCU_007385-RA">
    <property type="protein sequence ID" value="MCU_007385-RA"/>
    <property type="gene ID" value="MCU_007385"/>
</dbReference>
<dbReference type="GO" id="GO:0005525">
    <property type="term" value="F:GTP binding"/>
    <property type="evidence" value="ECO:0007669"/>
    <property type="project" value="InterPro"/>
</dbReference>
<dbReference type="InterPro" id="IPR027417">
    <property type="entry name" value="P-loop_NTPase"/>
</dbReference>
<dbReference type="SUPFAM" id="SSF52540">
    <property type="entry name" value="P-loop containing nucleoside triphosphate hydrolases"/>
    <property type="match status" value="1"/>
</dbReference>
<organism evidence="3">
    <name type="scientific">Mesocestoides corti</name>
    <name type="common">Flatworm</name>
    <dbReference type="NCBI Taxonomy" id="53468"/>
    <lineage>
        <taxon>Eukaryota</taxon>
        <taxon>Metazoa</taxon>
        <taxon>Spiralia</taxon>
        <taxon>Lophotrochozoa</taxon>
        <taxon>Platyhelminthes</taxon>
        <taxon>Cestoda</taxon>
        <taxon>Eucestoda</taxon>
        <taxon>Cyclophyllidea</taxon>
        <taxon>Mesocestoididae</taxon>
        <taxon>Mesocestoides</taxon>
    </lineage>
</organism>
<dbReference type="PROSITE" id="PS51710">
    <property type="entry name" value="G_OBG"/>
    <property type="match status" value="1"/>
</dbReference>
<dbReference type="Gene3D" id="3.40.50.300">
    <property type="entry name" value="P-loop containing nucleotide triphosphate hydrolases"/>
    <property type="match status" value="1"/>
</dbReference>
<reference evidence="3" key="1">
    <citation type="submission" date="2019-11" db="UniProtKB">
        <authorList>
            <consortium name="WormBaseParasite"/>
        </authorList>
    </citation>
    <scope>IDENTIFICATION</scope>
</reference>
<protein>
    <submittedName>
        <fullName evidence="3">OBG-type G domain-containing protein</fullName>
    </submittedName>
</protein>
<proteinExistence type="predicted"/>
<evidence type="ECO:0000259" key="2">
    <source>
        <dbReference type="PROSITE" id="PS51710"/>
    </source>
</evidence>
<dbReference type="PANTHER" id="PTHR11702">
    <property type="entry name" value="DEVELOPMENTALLY REGULATED GTP-BINDING PROTEIN-RELATED"/>
    <property type="match status" value="1"/>
</dbReference>
<dbReference type="PANTHER" id="PTHR11702:SF31">
    <property type="entry name" value="MITOCHONDRIAL RIBOSOME-ASSOCIATED GTPASE 2"/>
    <property type="match status" value="1"/>
</dbReference>
<evidence type="ECO:0000313" key="3">
    <source>
        <dbReference type="WBParaSite" id="MCU_007385-RA"/>
    </source>
</evidence>
<dbReference type="InterPro" id="IPR045086">
    <property type="entry name" value="OBG_GTPase"/>
</dbReference>
<dbReference type="PRINTS" id="PR00326">
    <property type="entry name" value="GTP1OBG"/>
</dbReference>
<dbReference type="AlphaFoldDB" id="A0A5K3FD88"/>
<dbReference type="InterPro" id="IPR006073">
    <property type="entry name" value="GTP-bd"/>
</dbReference>
<dbReference type="GO" id="GO:0003924">
    <property type="term" value="F:GTPase activity"/>
    <property type="evidence" value="ECO:0007669"/>
    <property type="project" value="InterPro"/>
</dbReference>
<keyword evidence="1" id="KW-0547">Nucleotide-binding</keyword>
<sequence>LTRARPRVAPHPFTTLKPHVGTLLLTRDSADDSIKLTIADLPGLIEGAAERNAGLGSQFLSLIEGCAMLLYLVDVGTFLADRGQASASEATDHFASQLDMLHNELALFNPDLVDPSRGCLVIGTKLDLVVPPSGAQATLDKLSAWLADAAKL</sequence>
<dbReference type="Pfam" id="PF01926">
    <property type="entry name" value="MMR_HSR1"/>
    <property type="match status" value="1"/>
</dbReference>